<proteinExistence type="predicted"/>
<dbReference type="EMBL" id="VIEB01000684">
    <property type="protein sequence ID" value="TQD83276.1"/>
    <property type="molecule type" value="Genomic_DNA"/>
</dbReference>
<organism evidence="2 3">
    <name type="scientific">Malus baccata</name>
    <name type="common">Siberian crab apple</name>
    <name type="synonym">Pyrus baccata</name>
    <dbReference type="NCBI Taxonomy" id="106549"/>
    <lineage>
        <taxon>Eukaryota</taxon>
        <taxon>Viridiplantae</taxon>
        <taxon>Streptophyta</taxon>
        <taxon>Embryophyta</taxon>
        <taxon>Tracheophyta</taxon>
        <taxon>Spermatophyta</taxon>
        <taxon>Magnoliopsida</taxon>
        <taxon>eudicotyledons</taxon>
        <taxon>Gunneridae</taxon>
        <taxon>Pentapetalae</taxon>
        <taxon>rosids</taxon>
        <taxon>fabids</taxon>
        <taxon>Rosales</taxon>
        <taxon>Rosaceae</taxon>
        <taxon>Amygdaloideae</taxon>
        <taxon>Maleae</taxon>
        <taxon>Malus</taxon>
    </lineage>
</organism>
<keyword evidence="3" id="KW-1185">Reference proteome</keyword>
<protein>
    <submittedName>
        <fullName evidence="2">Uncharacterized protein</fullName>
    </submittedName>
</protein>
<dbReference type="Proteomes" id="UP000315295">
    <property type="component" value="Unassembled WGS sequence"/>
</dbReference>
<feature type="compositionally biased region" description="Acidic residues" evidence="1">
    <location>
        <begin position="64"/>
        <end position="78"/>
    </location>
</feature>
<name>A0A540L9W1_MALBA</name>
<evidence type="ECO:0000256" key="1">
    <source>
        <dbReference type="SAM" id="MobiDB-lite"/>
    </source>
</evidence>
<gene>
    <name evidence="2" type="ORF">C1H46_031170</name>
</gene>
<evidence type="ECO:0000313" key="3">
    <source>
        <dbReference type="Proteomes" id="UP000315295"/>
    </source>
</evidence>
<sequence length="94" mass="10920">MGLSFDDSPINLAAATSFYVLTSDGQDDHFLEFRPHVATFEKPPETTEDTHYAFDHAHEFEQPQFEDLEDNPDLDDDRFLEKKKKNTGIRGWRS</sequence>
<dbReference type="AlphaFoldDB" id="A0A540L9W1"/>
<reference evidence="2 3" key="1">
    <citation type="journal article" date="2019" name="G3 (Bethesda)">
        <title>Sequencing of a Wild Apple (Malus baccata) Genome Unravels the Differences Between Cultivated and Wild Apple Species Regarding Disease Resistance and Cold Tolerance.</title>
        <authorList>
            <person name="Chen X."/>
        </authorList>
    </citation>
    <scope>NUCLEOTIDE SEQUENCE [LARGE SCALE GENOMIC DNA]</scope>
    <source>
        <strain evidence="3">cv. Shandingzi</strain>
        <tissue evidence="2">Leaves</tissue>
    </source>
</reference>
<feature type="region of interest" description="Disordered" evidence="1">
    <location>
        <begin position="61"/>
        <end position="80"/>
    </location>
</feature>
<evidence type="ECO:0000313" key="2">
    <source>
        <dbReference type="EMBL" id="TQD83276.1"/>
    </source>
</evidence>
<accession>A0A540L9W1</accession>
<dbReference type="STRING" id="106549.A0A540L9W1"/>
<comment type="caution">
    <text evidence="2">The sequence shown here is derived from an EMBL/GenBank/DDBJ whole genome shotgun (WGS) entry which is preliminary data.</text>
</comment>